<dbReference type="AlphaFoldDB" id="A0A644ZT63"/>
<gene>
    <name evidence="1" type="ORF">SDC9_90730</name>
</gene>
<dbReference type="EMBL" id="VSSQ01010331">
    <property type="protein sequence ID" value="MPM44052.1"/>
    <property type="molecule type" value="Genomic_DNA"/>
</dbReference>
<evidence type="ECO:0000313" key="1">
    <source>
        <dbReference type="EMBL" id="MPM44052.1"/>
    </source>
</evidence>
<protein>
    <submittedName>
        <fullName evidence="1">Uncharacterized protein</fullName>
    </submittedName>
</protein>
<proteinExistence type="predicted"/>
<accession>A0A644ZT63</accession>
<sequence>MLRVFVESADGDVIKVNVPVAIVLAGIDIASKFQDVKMNNHNFDMSQIDFEMIKQCVQSGMVGEIINVESANGDVIKIFIE</sequence>
<name>A0A644ZT63_9ZZZZ</name>
<reference evidence="1" key="1">
    <citation type="submission" date="2019-08" db="EMBL/GenBank/DDBJ databases">
        <authorList>
            <person name="Kucharzyk K."/>
            <person name="Murdoch R.W."/>
            <person name="Higgins S."/>
            <person name="Loffler F."/>
        </authorList>
    </citation>
    <scope>NUCLEOTIDE SEQUENCE</scope>
</reference>
<organism evidence="1">
    <name type="scientific">bioreactor metagenome</name>
    <dbReference type="NCBI Taxonomy" id="1076179"/>
    <lineage>
        <taxon>unclassified sequences</taxon>
        <taxon>metagenomes</taxon>
        <taxon>ecological metagenomes</taxon>
    </lineage>
</organism>
<comment type="caution">
    <text evidence="1">The sequence shown here is derived from an EMBL/GenBank/DDBJ whole genome shotgun (WGS) entry which is preliminary data.</text>
</comment>